<keyword evidence="2" id="KW-1185">Reference proteome</keyword>
<dbReference type="Proteomes" id="UP001623592">
    <property type="component" value="Unassembled WGS sequence"/>
</dbReference>
<evidence type="ECO:0000313" key="1">
    <source>
        <dbReference type="EMBL" id="MFL0252353.1"/>
    </source>
</evidence>
<sequence>MPSISFNFNDANLSELDIRLLNNLLFRLKEQIANTSANCFRITYNITALLRIYTREQIYNSLNNLFLMIIIRSNDGIRCKERLIVDIGYERDSNEIEVEFSNVQDLKNNFFIYSSGGCSSRRR</sequence>
<protein>
    <submittedName>
        <fullName evidence="1">Uncharacterized protein</fullName>
    </submittedName>
</protein>
<proteinExistence type="predicted"/>
<reference evidence="1 2" key="1">
    <citation type="submission" date="2024-11" db="EMBL/GenBank/DDBJ databases">
        <authorList>
            <person name="Heng Y.C."/>
            <person name="Lim A.C.H."/>
            <person name="Lee J.K.Y."/>
            <person name="Kittelmann S."/>
        </authorList>
    </citation>
    <scope>NUCLEOTIDE SEQUENCE [LARGE SCALE GENOMIC DNA]</scope>
    <source>
        <strain evidence="1 2">WILCCON 0114</strain>
    </source>
</reference>
<comment type="caution">
    <text evidence="1">The sequence shown here is derived from an EMBL/GenBank/DDBJ whole genome shotgun (WGS) entry which is preliminary data.</text>
</comment>
<organism evidence="1 2">
    <name type="scientific">Clostridium neuense</name>
    <dbReference type="NCBI Taxonomy" id="1728934"/>
    <lineage>
        <taxon>Bacteria</taxon>
        <taxon>Bacillati</taxon>
        <taxon>Bacillota</taxon>
        <taxon>Clostridia</taxon>
        <taxon>Eubacteriales</taxon>
        <taxon>Clostridiaceae</taxon>
        <taxon>Clostridium</taxon>
    </lineage>
</organism>
<gene>
    <name evidence="1" type="ORF">ACJDT4_18240</name>
</gene>
<accession>A0ABW8TLJ0</accession>
<dbReference type="RefSeq" id="WP_406789009.1">
    <property type="nucleotide sequence ID" value="NZ_JBJIAA010000016.1"/>
</dbReference>
<name>A0ABW8TLJ0_9CLOT</name>
<evidence type="ECO:0000313" key="2">
    <source>
        <dbReference type="Proteomes" id="UP001623592"/>
    </source>
</evidence>
<dbReference type="EMBL" id="JBJIAA010000016">
    <property type="protein sequence ID" value="MFL0252353.1"/>
    <property type="molecule type" value="Genomic_DNA"/>
</dbReference>